<feature type="transmembrane region" description="Helical" evidence="2">
    <location>
        <begin position="9"/>
        <end position="29"/>
    </location>
</feature>
<keyword evidence="2" id="KW-1133">Transmembrane helix</keyword>
<evidence type="ECO:0000313" key="3">
    <source>
        <dbReference type="EnsemblPlants" id="TuG1812G0500001506.01.T02"/>
    </source>
</evidence>
<dbReference type="EnsemblPlants" id="TuG1812G0500001506.01.T02">
    <property type="protein sequence ID" value="TuG1812G0500001506.01.T02"/>
    <property type="gene ID" value="TuG1812G0500001506.01"/>
</dbReference>
<evidence type="ECO:0000313" key="4">
    <source>
        <dbReference type="Proteomes" id="UP000015106"/>
    </source>
</evidence>
<feature type="transmembrane region" description="Helical" evidence="2">
    <location>
        <begin position="35"/>
        <end position="57"/>
    </location>
</feature>
<keyword evidence="2" id="KW-0472">Membrane</keyword>
<comment type="similarity">
    <text evidence="1">Belongs to the nucleobase:cation symporter-2 (NCS2) (TC 2.A.40) family.</text>
</comment>
<dbReference type="AlphaFoldDB" id="A0A8R7UGQ9"/>
<organism evidence="3 4">
    <name type="scientific">Triticum urartu</name>
    <name type="common">Red wild einkorn</name>
    <name type="synonym">Crithodium urartu</name>
    <dbReference type="NCBI Taxonomy" id="4572"/>
    <lineage>
        <taxon>Eukaryota</taxon>
        <taxon>Viridiplantae</taxon>
        <taxon>Streptophyta</taxon>
        <taxon>Embryophyta</taxon>
        <taxon>Tracheophyta</taxon>
        <taxon>Spermatophyta</taxon>
        <taxon>Magnoliopsida</taxon>
        <taxon>Liliopsida</taxon>
        <taxon>Poales</taxon>
        <taxon>Poaceae</taxon>
        <taxon>BOP clade</taxon>
        <taxon>Pooideae</taxon>
        <taxon>Triticodae</taxon>
        <taxon>Triticeae</taxon>
        <taxon>Triticinae</taxon>
        <taxon>Triticum</taxon>
    </lineage>
</organism>
<sequence length="99" mass="10989">MGGNSDDKAVVMQIMMFLAGINTLLQSFFGTRLPAVIGGSYTFVLPTISIILAGHYTNEPDTHHMLKRRNSSKSCVEHKVSQGIQVLFIAFLHRNILQN</sequence>
<proteinExistence type="inferred from homology"/>
<dbReference type="Gramene" id="TuG1812G0500001506.01.T02">
    <property type="protein sequence ID" value="TuG1812G0500001506.01.T02"/>
    <property type="gene ID" value="TuG1812G0500001506.01"/>
</dbReference>
<name>A0A8R7UGQ9_TRIUA</name>
<dbReference type="Proteomes" id="UP000015106">
    <property type="component" value="Chromosome 5"/>
</dbReference>
<keyword evidence="2" id="KW-0812">Transmembrane</keyword>
<reference evidence="3" key="2">
    <citation type="submission" date="2018-03" db="EMBL/GenBank/DDBJ databases">
        <title>The Triticum urartu genome reveals the dynamic nature of wheat genome evolution.</title>
        <authorList>
            <person name="Ling H."/>
            <person name="Ma B."/>
            <person name="Shi X."/>
            <person name="Liu H."/>
            <person name="Dong L."/>
            <person name="Sun H."/>
            <person name="Cao Y."/>
            <person name="Gao Q."/>
            <person name="Zheng S."/>
            <person name="Li Y."/>
            <person name="Yu Y."/>
            <person name="Du H."/>
            <person name="Qi M."/>
            <person name="Li Y."/>
            <person name="Yu H."/>
            <person name="Cui Y."/>
            <person name="Wang N."/>
            <person name="Chen C."/>
            <person name="Wu H."/>
            <person name="Zhao Y."/>
            <person name="Zhang J."/>
            <person name="Li Y."/>
            <person name="Zhou W."/>
            <person name="Zhang B."/>
            <person name="Hu W."/>
            <person name="Eijk M."/>
            <person name="Tang J."/>
            <person name="Witsenboer H."/>
            <person name="Zhao S."/>
            <person name="Li Z."/>
            <person name="Zhang A."/>
            <person name="Wang D."/>
            <person name="Liang C."/>
        </authorList>
    </citation>
    <scope>NUCLEOTIDE SEQUENCE [LARGE SCALE GENOMIC DNA]</scope>
    <source>
        <strain evidence="3">cv. G1812</strain>
    </source>
</reference>
<dbReference type="PANTHER" id="PTHR11119">
    <property type="entry name" value="XANTHINE-URACIL / VITAMIN C PERMEASE FAMILY MEMBER"/>
    <property type="match status" value="1"/>
</dbReference>
<accession>A0A8R7UGQ9</accession>
<reference evidence="3" key="3">
    <citation type="submission" date="2022-06" db="UniProtKB">
        <authorList>
            <consortium name="EnsemblPlants"/>
        </authorList>
    </citation>
    <scope>IDENTIFICATION</scope>
</reference>
<protein>
    <submittedName>
        <fullName evidence="3">Uncharacterized protein</fullName>
    </submittedName>
</protein>
<evidence type="ECO:0000256" key="2">
    <source>
        <dbReference type="SAM" id="Phobius"/>
    </source>
</evidence>
<reference evidence="4" key="1">
    <citation type="journal article" date="2013" name="Nature">
        <title>Draft genome of the wheat A-genome progenitor Triticum urartu.</title>
        <authorList>
            <person name="Ling H.Q."/>
            <person name="Zhao S."/>
            <person name="Liu D."/>
            <person name="Wang J."/>
            <person name="Sun H."/>
            <person name="Zhang C."/>
            <person name="Fan H."/>
            <person name="Li D."/>
            <person name="Dong L."/>
            <person name="Tao Y."/>
            <person name="Gao C."/>
            <person name="Wu H."/>
            <person name="Li Y."/>
            <person name="Cui Y."/>
            <person name="Guo X."/>
            <person name="Zheng S."/>
            <person name="Wang B."/>
            <person name="Yu K."/>
            <person name="Liang Q."/>
            <person name="Yang W."/>
            <person name="Lou X."/>
            <person name="Chen J."/>
            <person name="Feng M."/>
            <person name="Jian J."/>
            <person name="Zhang X."/>
            <person name="Luo G."/>
            <person name="Jiang Y."/>
            <person name="Liu J."/>
            <person name="Wang Z."/>
            <person name="Sha Y."/>
            <person name="Zhang B."/>
            <person name="Wu H."/>
            <person name="Tang D."/>
            <person name="Shen Q."/>
            <person name="Xue P."/>
            <person name="Zou S."/>
            <person name="Wang X."/>
            <person name="Liu X."/>
            <person name="Wang F."/>
            <person name="Yang Y."/>
            <person name="An X."/>
            <person name="Dong Z."/>
            <person name="Zhang K."/>
            <person name="Zhang X."/>
            <person name="Luo M.C."/>
            <person name="Dvorak J."/>
            <person name="Tong Y."/>
            <person name="Wang J."/>
            <person name="Yang H."/>
            <person name="Li Z."/>
            <person name="Wang D."/>
            <person name="Zhang A."/>
            <person name="Wang J."/>
        </authorList>
    </citation>
    <scope>NUCLEOTIDE SEQUENCE</scope>
    <source>
        <strain evidence="4">cv. G1812</strain>
    </source>
</reference>
<keyword evidence="4" id="KW-1185">Reference proteome</keyword>
<evidence type="ECO:0000256" key="1">
    <source>
        <dbReference type="ARBA" id="ARBA00008821"/>
    </source>
</evidence>